<gene>
    <name evidence="2" type="ORF">HF086_014963</name>
</gene>
<sequence>MFQNDPKRSQKSLSVLNPMLNDRSYSTLVCGIWCVVRYFIILGDDYEYTGGSGDGYQRSSKRSYHGSSSGGTASASSYHPYRR</sequence>
<name>A0A922SH12_SPOEX</name>
<protein>
    <submittedName>
        <fullName evidence="2">Uncharacterized protein</fullName>
    </submittedName>
</protein>
<dbReference type="AlphaFoldDB" id="A0A922SH12"/>
<evidence type="ECO:0000256" key="1">
    <source>
        <dbReference type="SAM" id="MobiDB-lite"/>
    </source>
</evidence>
<evidence type="ECO:0000313" key="3">
    <source>
        <dbReference type="Proteomes" id="UP000814243"/>
    </source>
</evidence>
<accession>A0A922SH12</accession>
<dbReference type="EMBL" id="JACEFF010000418">
    <property type="protein sequence ID" value="KAH9638102.1"/>
    <property type="molecule type" value="Genomic_DNA"/>
</dbReference>
<proteinExistence type="predicted"/>
<organism evidence="2 3">
    <name type="scientific">Spodoptera exigua</name>
    <name type="common">Beet armyworm</name>
    <name type="synonym">Noctua fulgens</name>
    <dbReference type="NCBI Taxonomy" id="7107"/>
    <lineage>
        <taxon>Eukaryota</taxon>
        <taxon>Metazoa</taxon>
        <taxon>Ecdysozoa</taxon>
        <taxon>Arthropoda</taxon>
        <taxon>Hexapoda</taxon>
        <taxon>Insecta</taxon>
        <taxon>Pterygota</taxon>
        <taxon>Neoptera</taxon>
        <taxon>Endopterygota</taxon>
        <taxon>Lepidoptera</taxon>
        <taxon>Glossata</taxon>
        <taxon>Ditrysia</taxon>
        <taxon>Noctuoidea</taxon>
        <taxon>Noctuidae</taxon>
        <taxon>Amphipyrinae</taxon>
        <taxon>Spodoptera</taxon>
    </lineage>
</organism>
<feature type="region of interest" description="Disordered" evidence="1">
    <location>
        <begin position="55"/>
        <end position="83"/>
    </location>
</feature>
<feature type="compositionally biased region" description="Low complexity" evidence="1">
    <location>
        <begin position="65"/>
        <end position="83"/>
    </location>
</feature>
<reference evidence="2" key="1">
    <citation type="journal article" date="2021" name="G3 (Bethesda)">
        <title>Genome and transcriptome analysis of the beet armyworm Spodoptera exigua reveals targets for pest control. .</title>
        <authorList>
            <person name="Simon S."/>
            <person name="Breeschoten T."/>
            <person name="Jansen H.J."/>
            <person name="Dirks R.P."/>
            <person name="Schranz M.E."/>
            <person name="Ros V.I.D."/>
        </authorList>
    </citation>
    <scope>NUCLEOTIDE SEQUENCE</scope>
    <source>
        <strain evidence="2">TB_SE_WUR_2020</strain>
    </source>
</reference>
<evidence type="ECO:0000313" key="2">
    <source>
        <dbReference type="EMBL" id="KAH9638102.1"/>
    </source>
</evidence>
<dbReference type="Proteomes" id="UP000814243">
    <property type="component" value="Unassembled WGS sequence"/>
</dbReference>
<comment type="caution">
    <text evidence="2">The sequence shown here is derived from an EMBL/GenBank/DDBJ whole genome shotgun (WGS) entry which is preliminary data.</text>
</comment>